<evidence type="ECO:0000256" key="1">
    <source>
        <dbReference type="SAM" id="Phobius"/>
    </source>
</evidence>
<keyword evidence="1" id="KW-1133">Transmembrane helix</keyword>
<dbReference type="RefSeq" id="WP_212678358.1">
    <property type="nucleotide sequence ID" value="NZ_JAGSPK010000002.1"/>
</dbReference>
<protein>
    <submittedName>
        <fullName evidence="2">Uncharacterized protein</fullName>
    </submittedName>
</protein>
<name>A0ABS5H0S2_9BURK</name>
<organism evidence="2 3">
    <name type="scientific">Undibacterium rivi</name>
    <dbReference type="NCBI Taxonomy" id="2828729"/>
    <lineage>
        <taxon>Bacteria</taxon>
        <taxon>Pseudomonadati</taxon>
        <taxon>Pseudomonadota</taxon>
        <taxon>Betaproteobacteria</taxon>
        <taxon>Burkholderiales</taxon>
        <taxon>Oxalobacteraceae</taxon>
        <taxon>Undibacterium</taxon>
    </lineage>
</organism>
<evidence type="ECO:0000313" key="2">
    <source>
        <dbReference type="EMBL" id="MBR7792298.1"/>
    </source>
</evidence>
<feature type="transmembrane region" description="Helical" evidence="1">
    <location>
        <begin position="6"/>
        <end position="26"/>
    </location>
</feature>
<proteinExistence type="predicted"/>
<gene>
    <name evidence="2" type="ORF">KDM87_06770</name>
</gene>
<keyword evidence="1" id="KW-0812">Transmembrane</keyword>
<comment type="caution">
    <text evidence="2">The sequence shown here is derived from an EMBL/GenBank/DDBJ whole genome shotgun (WGS) entry which is preliminary data.</text>
</comment>
<sequence>MNLLTLIPLPARIAIVVAAGIALYMLGMLHGERSAGQAHIDYISKQAAQSVKVAQAHAKIVIETQIKYVDRIKTIYKQGETIEKQVPIYITADDNAGCTINTGFVRIHDAAWTGEPPGSATSADREPAGIPLAEVAETNAFNATACLAWREQALGLREFYQKLKKVRDVE</sequence>
<evidence type="ECO:0000313" key="3">
    <source>
        <dbReference type="Proteomes" id="UP000682982"/>
    </source>
</evidence>
<dbReference type="Proteomes" id="UP000682982">
    <property type="component" value="Unassembled WGS sequence"/>
</dbReference>
<keyword evidence="1" id="KW-0472">Membrane</keyword>
<accession>A0ABS5H0S2</accession>
<keyword evidence="3" id="KW-1185">Reference proteome</keyword>
<dbReference type="EMBL" id="JAGSPK010000002">
    <property type="protein sequence ID" value="MBR7792298.1"/>
    <property type="molecule type" value="Genomic_DNA"/>
</dbReference>
<reference evidence="2 3" key="1">
    <citation type="submission" date="2021-04" db="EMBL/GenBank/DDBJ databases">
        <title>novel species isolated from subtropical streams in China.</title>
        <authorList>
            <person name="Lu H."/>
        </authorList>
    </citation>
    <scope>NUCLEOTIDE SEQUENCE [LARGE SCALE GENOMIC DNA]</scope>
    <source>
        <strain evidence="2 3">FT147W</strain>
    </source>
</reference>